<dbReference type="Gene3D" id="3.30.413.10">
    <property type="entry name" value="Sulfite Reductase Hemoprotein, domain 1"/>
    <property type="match status" value="2"/>
</dbReference>
<keyword evidence="3" id="KW-0479">Metal-binding</keyword>
<dbReference type="InterPro" id="IPR036136">
    <property type="entry name" value="Nit/Sulf_reduc_fer-like_dom_sf"/>
</dbReference>
<keyword evidence="6" id="KW-0411">Iron-sulfur</keyword>
<dbReference type="SUPFAM" id="SSF55124">
    <property type="entry name" value="Nitrite/Sulfite reductase N-terminal domain-like"/>
    <property type="match status" value="2"/>
</dbReference>
<keyword evidence="1" id="KW-0004">4Fe-4S</keyword>
<keyword evidence="2" id="KW-0349">Heme</keyword>
<keyword evidence="4" id="KW-0560">Oxidoreductase</keyword>
<feature type="domain" description="Nitrite/sulphite reductase 4Fe-4S" evidence="7">
    <location>
        <begin position="326"/>
        <end position="441"/>
    </location>
</feature>
<keyword evidence="10" id="KW-1185">Reference proteome</keyword>
<accession>A0ABR7T2Z1</accession>
<dbReference type="InterPro" id="IPR006067">
    <property type="entry name" value="NO2/SO3_Rdtase_4Fe4S_dom"/>
</dbReference>
<reference evidence="9 10" key="1">
    <citation type="submission" date="2020-07" db="EMBL/GenBank/DDBJ databases">
        <title>Draft whole-genome sequence of Heliobacterium chlorum DSM 3682, type strain.</title>
        <authorList>
            <person name="Kyndt J.A."/>
            <person name="Meyer T.E."/>
            <person name="Imhoff J.F."/>
        </authorList>
    </citation>
    <scope>NUCLEOTIDE SEQUENCE [LARGE SCALE GENOMIC DNA]</scope>
    <source>
        <strain evidence="9 10">DSM 3682</strain>
    </source>
</reference>
<evidence type="ECO:0000256" key="2">
    <source>
        <dbReference type="ARBA" id="ARBA00022617"/>
    </source>
</evidence>
<dbReference type="PRINTS" id="PR00397">
    <property type="entry name" value="SIROHAEM"/>
</dbReference>
<dbReference type="PANTHER" id="PTHR32439">
    <property type="entry name" value="FERREDOXIN--NITRITE REDUCTASE, CHLOROPLASTIC"/>
    <property type="match status" value="1"/>
</dbReference>
<evidence type="ECO:0000259" key="8">
    <source>
        <dbReference type="Pfam" id="PF03460"/>
    </source>
</evidence>
<dbReference type="PROSITE" id="PS00365">
    <property type="entry name" value="NIR_SIR"/>
    <property type="match status" value="1"/>
</dbReference>
<evidence type="ECO:0000256" key="1">
    <source>
        <dbReference type="ARBA" id="ARBA00022485"/>
    </source>
</evidence>
<dbReference type="EMBL" id="JACVHF010000005">
    <property type="protein sequence ID" value="MBC9784388.1"/>
    <property type="molecule type" value="Genomic_DNA"/>
</dbReference>
<feature type="domain" description="Nitrite/sulphite reductase 4Fe-4S" evidence="7">
    <location>
        <begin position="113"/>
        <end position="238"/>
    </location>
</feature>
<evidence type="ECO:0000313" key="10">
    <source>
        <dbReference type="Proteomes" id="UP000617402"/>
    </source>
</evidence>
<dbReference type="RefSeq" id="WP_188039495.1">
    <property type="nucleotide sequence ID" value="NZ_JACVHF010000005.1"/>
</dbReference>
<evidence type="ECO:0000256" key="3">
    <source>
        <dbReference type="ARBA" id="ARBA00022723"/>
    </source>
</evidence>
<evidence type="ECO:0000259" key="7">
    <source>
        <dbReference type="Pfam" id="PF01077"/>
    </source>
</evidence>
<feature type="domain" description="Nitrite/Sulfite reductase ferredoxin-like" evidence="8">
    <location>
        <begin position="18"/>
        <end position="85"/>
    </location>
</feature>
<dbReference type="Gene3D" id="3.90.480.10">
    <property type="entry name" value="Sulfite Reductase Hemoprotein,Domain 2"/>
    <property type="match status" value="1"/>
</dbReference>
<gene>
    <name evidence="9" type="ORF">H1S01_07665</name>
</gene>
<dbReference type="InterPro" id="IPR006066">
    <property type="entry name" value="NO2/SO3_Rdtase_FeS/sirohaem_BS"/>
</dbReference>
<dbReference type="PANTHER" id="PTHR32439:SF9">
    <property type="entry name" value="BLR3264 PROTEIN"/>
    <property type="match status" value="1"/>
</dbReference>
<dbReference type="Pfam" id="PF01077">
    <property type="entry name" value="NIR_SIR"/>
    <property type="match status" value="2"/>
</dbReference>
<organism evidence="9 10">
    <name type="scientific">Heliobacterium chlorum</name>
    <dbReference type="NCBI Taxonomy" id="2698"/>
    <lineage>
        <taxon>Bacteria</taxon>
        <taxon>Bacillati</taxon>
        <taxon>Bacillota</taxon>
        <taxon>Clostridia</taxon>
        <taxon>Eubacteriales</taxon>
        <taxon>Heliobacteriaceae</taxon>
        <taxon>Heliobacterium</taxon>
    </lineage>
</organism>
<sequence>MTEFSAQEIGALRRQGIYRQRQKSEFFLRIRLPLGRLTSLQLDTLASVVDKTERGQLELTTRQSIQIHGLAFDTIPKIRHTLEEVGLFSLGSGGKAVRNIVTFYEGGPLAGEVESLTRHLNETFVAKSLQLTLPHKFKVAIGESHRAGLLFNDVGLLPVQREGGLRWQVFVGGGLGSKPHVAQLLPVEVRGGDVSSLLEAILHVFIMKGTLNQRLKFLVQSFGVEHFWELVREEWTVPFGDPVTSPSSLETIASSETVIVDVPDSSLTTVQLYKLASIARRFTQGNIFLTPNRQILLRDILPEEKEALLAELSTVELASPEPIRWISCPGQALCARGLVDTQLRQSILNTLREHRHVWEKIEGISIHLSGCSSSCARPQIADIGITGIIDKQNPAIPSVSVTIGGGLDGEWPVLGEIWRFPVTVEALPTALLSIMENWLETREGQETFRETHLRRHRERGNH</sequence>
<proteinExistence type="predicted"/>
<evidence type="ECO:0000256" key="6">
    <source>
        <dbReference type="ARBA" id="ARBA00023014"/>
    </source>
</evidence>
<dbReference type="Proteomes" id="UP000617402">
    <property type="component" value="Unassembled WGS sequence"/>
</dbReference>
<evidence type="ECO:0000313" key="9">
    <source>
        <dbReference type="EMBL" id="MBC9784388.1"/>
    </source>
</evidence>
<evidence type="ECO:0000256" key="5">
    <source>
        <dbReference type="ARBA" id="ARBA00023004"/>
    </source>
</evidence>
<dbReference type="InterPro" id="IPR045854">
    <property type="entry name" value="NO2/SO3_Rdtase_4Fe4S_sf"/>
</dbReference>
<dbReference type="Pfam" id="PF03460">
    <property type="entry name" value="NIR_SIR_ferr"/>
    <property type="match status" value="2"/>
</dbReference>
<keyword evidence="5" id="KW-0408">Iron</keyword>
<name>A0ABR7T2Z1_HELCL</name>
<comment type="caution">
    <text evidence="9">The sequence shown here is derived from an EMBL/GenBank/DDBJ whole genome shotgun (WGS) entry which is preliminary data.</text>
</comment>
<dbReference type="InterPro" id="IPR051329">
    <property type="entry name" value="NIR_SIR_4Fe-4S"/>
</dbReference>
<dbReference type="InterPro" id="IPR005117">
    <property type="entry name" value="NiRdtase/SiRdtase_haem-b_fer"/>
</dbReference>
<dbReference type="SUPFAM" id="SSF56014">
    <property type="entry name" value="Nitrite and sulphite reductase 4Fe-4S domain-like"/>
    <property type="match status" value="2"/>
</dbReference>
<feature type="domain" description="Nitrite/Sulfite reductase ferredoxin-like" evidence="8">
    <location>
        <begin position="258"/>
        <end position="312"/>
    </location>
</feature>
<evidence type="ECO:0000256" key="4">
    <source>
        <dbReference type="ARBA" id="ARBA00023002"/>
    </source>
</evidence>
<protein>
    <submittedName>
        <fullName evidence="9">Nitrite/sulfite reductase</fullName>
    </submittedName>
</protein>